<evidence type="ECO:0000259" key="4">
    <source>
        <dbReference type="PROSITE" id="PS50111"/>
    </source>
</evidence>
<dbReference type="InterPro" id="IPR004089">
    <property type="entry name" value="MCPsignal_dom"/>
</dbReference>
<dbReference type="Pfam" id="PF13682">
    <property type="entry name" value="CZB"/>
    <property type="match status" value="1"/>
</dbReference>
<dbReference type="EMBL" id="CP054493">
    <property type="protein sequence ID" value="QOY55024.1"/>
    <property type="molecule type" value="Genomic_DNA"/>
</dbReference>
<dbReference type="SMART" id="SM00283">
    <property type="entry name" value="MA"/>
    <property type="match status" value="1"/>
</dbReference>
<feature type="coiled-coil region" evidence="3">
    <location>
        <begin position="6"/>
        <end position="33"/>
    </location>
</feature>
<dbReference type="KEGG" id="smas:HUE87_01910"/>
<evidence type="ECO:0000313" key="6">
    <source>
        <dbReference type="Proteomes" id="UP000593836"/>
    </source>
</evidence>
<dbReference type="Pfam" id="PF00015">
    <property type="entry name" value="MCPsignal"/>
    <property type="match status" value="1"/>
</dbReference>
<dbReference type="InterPro" id="IPR025991">
    <property type="entry name" value="Chemoreceptor_zinc-bind_dom"/>
</dbReference>
<dbReference type="SUPFAM" id="SSF58104">
    <property type="entry name" value="Methyl-accepting chemotaxis protein (MCP) signaling domain"/>
    <property type="match status" value="1"/>
</dbReference>
<dbReference type="PANTHER" id="PTHR32089:SF112">
    <property type="entry name" value="LYSOZYME-LIKE PROTEIN-RELATED"/>
    <property type="match status" value="1"/>
</dbReference>
<keyword evidence="3" id="KW-0175">Coiled coil</keyword>
<evidence type="ECO:0000256" key="2">
    <source>
        <dbReference type="PROSITE-ProRule" id="PRU00284"/>
    </source>
</evidence>
<evidence type="ECO:0000256" key="1">
    <source>
        <dbReference type="ARBA" id="ARBA00023224"/>
    </source>
</evidence>
<feature type="domain" description="Methyl-accepting transducer" evidence="4">
    <location>
        <begin position="142"/>
        <end position="288"/>
    </location>
</feature>
<keyword evidence="1 2" id="KW-0807">Transducer</keyword>
<dbReference type="AlphaFoldDB" id="A0A7S7M2H5"/>
<name>A0A7S7M2H5_9BACT</name>
<protein>
    <submittedName>
        <fullName evidence="5">CZB domain-containing protein</fullName>
    </submittedName>
</protein>
<keyword evidence="6" id="KW-1185">Reference proteome</keyword>
<sequence length="442" mass="49238">MFFSPSKKHNEEIKALEEEISSMKKELEFYKESFGFSQEEIIISVCKSGEIKHRNALANKMIKVDRELLAELKKGQNSIDVSGCSGSVASKLLSNGETIYSILKTDIRNSKDSTVMAKRQHSISYALADSQKTYAGMLTELEQMRKESSQIATESKDGLGLIIESVENMDALAQNMESTRESTSSLGTRSNEISSVVNLIEDIADQTNLLALNAAIEAARAGEHGRGFAVVADEVRKLAERTQVATKDISIVVRAMQQESSSAQESAESTSTIVNETKERIEALKDKIISFEKNASRSVYEVEYISDKIFVSLAKIDHVIYKNNVFALLFGEENSFKKVDHHNCRLGKWYTEGAGKQEFSKTNAYSKLEKPHSIVHSVANILAEECTGSEAICSMGKIEDMVKEIEDASLDVFKYLDEMVVEKSKIQMKLAVVNLFDQENKK</sequence>
<organism evidence="5 6">
    <name type="scientific">Candidatus Sulfurimonas marisnigri</name>
    <dbReference type="NCBI Taxonomy" id="2740405"/>
    <lineage>
        <taxon>Bacteria</taxon>
        <taxon>Pseudomonadati</taxon>
        <taxon>Campylobacterota</taxon>
        <taxon>Epsilonproteobacteria</taxon>
        <taxon>Campylobacterales</taxon>
        <taxon>Sulfurimonadaceae</taxon>
        <taxon>Sulfurimonas</taxon>
    </lineage>
</organism>
<dbReference type="Gene3D" id="1.10.287.950">
    <property type="entry name" value="Methyl-accepting chemotaxis protein"/>
    <property type="match status" value="1"/>
</dbReference>
<dbReference type="Proteomes" id="UP000593836">
    <property type="component" value="Chromosome"/>
</dbReference>
<gene>
    <name evidence="5" type="ORF">HUE87_01910</name>
</gene>
<evidence type="ECO:0000256" key="3">
    <source>
        <dbReference type="SAM" id="Coils"/>
    </source>
</evidence>
<feature type="coiled-coil region" evidence="3">
    <location>
        <begin position="267"/>
        <end position="294"/>
    </location>
</feature>
<dbReference type="PANTHER" id="PTHR32089">
    <property type="entry name" value="METHYL-ACCEPTING CHEMOTAXIS PROTEIN MCPB"/>
    <property type="match status" value="1"/>
</dbReference>
<dbReference type="GO" id="GO:0016020">
    <property type="term" value="C:membrane"/>
    <property type="evidence" value="ECO:0007669"/>
    <property type="project" value="InterPro"/>
</dbReference>
<proteinExistence type="predicted"/>
<reference evidence="5 6" key="1">
    <citation type="submission" date="2020-05" db="EMBL/GenBank/DDBJ databases">
        <title>Sulfurimonas marisnigri, sp. nov., and Sulfurimonas baltica, sp. nov., manganese oxide reducing chemolithoautotrophs of the class Epsilonproteobacteria isolated from the pelagic redoxclines of the Black and Baltic Seas and emended description of the genus Sulfurimonas.</title>
        <authorList>
            <person name="Henkel J.V."/>
            <person name="Laudan C."/>
            <person name="Werner J."/>
            <person name="Neu T."/>
            <person name="Plewe S."/>
            <person name="Sproer C."/>
            <person name="Bunk B."/>
            <person name="Schulz-Vogt H.N."/>
        </authorList>
    </citation>
    <scope>NUCLEOTIDE SEQUENCE [LARGE SCALE GENOMIC DNA]</scope>
    <source>
        <strain evidence="5 6">SoZ1</strain>
    </source>
</reference>
<accession>A0A7S7M2H5</accession>
<dbReference type="PROSITE" id="PS50111">
    <property type="entry name" value="CHEMOTAXIS_TRANSDUC_2"/>
    <property type="match status" value="1"/>
</dbReference>
<dbReference type="GO" id="GO:0007165">
    <property type="term" value="P:signal transduction"/>
    <property type="evidence" value="ECO:0007669"/>
    <property type="project" value="UniProtKB-KW"/>
</dbReference>
<evidence type="ECO:0000313" key="5">
    <source>
        <dbReference type="EMBL" id="QOY55024.1"/>
    </source>
</evidence>